<accession>A0A8H6RCX3</accession>
<feature type="region of interest" description="Disordered" evidence="2">
    <location>
        <begin position="217"/>
        <end position="249"/>
    </location>
</feature>
<keyword evidence="4" id="KW-0012">Acyltransferase</keyword>
<keyword evidence="5" id="KW-1185">Reference proteome</keyword>
<dbReference type="EMBL" id="JABCIY010000204">
    <property type="protein sequence ID" value="KAF7188763.1"/>
    <property type="molecule type" value="Genomic_DNA"/>
</dbReference>
<evidence type="ECO:0000256" key="1">
    <source>
        <dbReference type="ARBA" id="ARBA00022679"/>
    </source>
</evidence>
<keyword evidence="1 4" id="KW-0808">Transferase</keyword>
<dbReference type="PANTHER" id="PTHR31642">
    <property type="entry name" value="TRICHOTHECENE 3-O-ACETYLTRANSFERASE"/>
    <property type="match status" value="1"/>
</dbReference>
<name>A0A8H6RCX3_9PEZI</name>
<evidence type="ECO:0000256" key="2">
    <source>
        <dbReference type="SAM" id="MobiDB-lite"/>
    </source>
</evidence>
<dbReference type="GO" id="GO:0016747">
    <property type="term" value="F:acyltransferase activity, transferring groups other than amino-acyl groups"/>
    <property type="evidence" value="ECO:0007669"/>
    <property type="project" value="TreeGrafter"/>
</dbReference>
<feature type="domain" description="Trichothecene 3-O-acetyltransferase-like N-terminal" evidence="3">
    <location>
        <begin position="26"/>
        <end position="176"/>
    </location>
</feature>
<organism evidence="4 5">
    <name type="scientific">Pseudocercospora fuligena</name>
    <dbReference type="NCBI Taxonomy" id="685502"/>
    <lineage>
        <taxon>Eukaryota</taxon>
        <taxon>Fungi</taxon>
        <taxon>Dikarya</taxon>
        <taxon>Ascomycota</taxon>
        <taxon>Pezizomycotina</taxon>
        <taxon>Dothideomycetes</taxon>
        <taxon>Dothideomycetidae</taxon>
        <taxon>Mycosphaerellales</taxon>
        <taxon>Mycosphaerellaceae</taxon>
        <taxon>Pseudocercospora</taxon>
    </lineage>
</organism>
<dbReference type="PANTHER" id="PTHR31642:SF310">
    <property type="entry name" value="FATTY ALCOHOL:CAFFEOYL-COA ACYLTRANSFERASE"/>
    <property type="match status" value="1"/>
</dbReference>
<gene>
    <name evidence="4" type="ORF">HII31_09686</name>
</gene>
<dbReference type="Gene3D" id="3.30.559.10">
    <property type="entry name" value="Chloramphenicol acetyltransferase-like domain"/>
    <property type="match status" value="2"/>
</dbReference>
<protein>
    <submittedName>
        <fullName evidence="4">Acyltransferase easC</fullName>
    </submittedName>
</protein>
<dbReference type="InterPro" id="IPR023213">
    <property type="entry name" value="CAT-like_dom_sf"/>
</dbReference>
<dbReference type="OrthoDB" id="1862401at2759"/>
<proteinExistence type="predicted"/>
<evidence type="ECO:0000313" key="4">
    <source>
        <dbReference type="EMBL" id="KAF7188763.1"/>
    </source>
</evidence>
<evidence type="ECO:0000313" key="5">
    <source>
        <dbReference type="Proteomes" id="UP000660729"/>
    </source>
</evidence>
<dbReference type="InterPro" id="IPR054710">
    <property type="entry name" value="Tri101-like_N"/>
</dbReference>
<dbReference type="Pfam" id="PF22664">
    <property type="entry name" value="TRI-like_N"/>
    <property type="match status" value="1"/>
</dbReference>
<dbReference type="AlphaFoldDB" id="A0A8H6RCX3"/>
<dbReference type="InterPro" id="IPR050317">
    <property type="entry name" value="Plant_Fungal_Acyltransferase"/>
</dbReference>
<dbReference type="Proteomes" id="UP000660729">
    <property type="component" value="Unassembled WGS sequence"/>
</dbReference>
<sequence>MDKSIFITGPDPKLELVYSDVWLPGLYSRRVMVFELPSSSSHEKVIDVITRGLKALVQGTPELGADSIVLPNASPYDPKLPWRALVKAKGIELVIKDLSKDIPSYKELEAAKFPLSAFRDDLLMPIPGPIMPEPQPEAKFQLSFIEGGVLLSVCMYHRLTDGNGMNTISKALGELCKQASEQSGDLPPRAVDTDRSVFKKLNGGLTDLKDHPAYDIDDSGAFLPGAHHDEAPPETNGEEPPPPPEFRPHYYHLSHEKAQALKDYGSRDTPVSTHDAIAANIWRNLIQSRVKSGELKDMDQISTYTIPHDARKHIGLPKTFIGNCTYFIMAQEKVSEIIKEDSLPLLAAKIRAALNKVDREHVEGMFTIRQKHVYSLSWWPILKANDPEMVGFTSFYHSGLMGDNWGALGEVKHFTSTDLGAFGSMFQRAHFVGPKLPGGRGCDVHIGITKPEVEHFRADPVWKRFFELREVTVNGA</sequence>
<reference evidence="4" key="1">
    <citation type="submission" date="2020-04" db="EMBL/GenBank/DDBJ databases">
        <title>Draft genome resource of the tomato pathogen Pseudocercospora fuligena.</title>
        <authorList>
            <person name="Zaccaron A."/>
        </authorList>
    </citation>
    <scope>NUCLEOTIDE SEQUENCE</scope>
    <source>
        <strain evidence="4">PF001</strain>
    </source>
</reference>
<comment type="caution">
    <text evidence="4">The sequence shown here is derived from an EMBL/GenBank/DDBJ whole genome shotgun (WGS) entry which is preliminary data.</text>
</comment>
<evidence type="ECO:0000259" key="3">
    <source>
        <dbReference type="Pfam" id="PF22664"/>
    </source>
</evidence>